<comment type="function">
    <text evidence="4">May be involved in photoreceptor outer segment disk morphogenesis.</text>
</comment>
<feature type="region of interest" description="Disordered" evidence="6">
    <location>
        <begin position="31"/>
        <end position="97"/>
    </location>
</feature>
<proteinExistence type="predicted"/>
<evidence type="ECO:0000256" key="2">
    <source>
        <dbReference type="ARBA" id="ARBA00004496"/>
    </source>
</evidence>
<protein>
    <recommendedName>
        <fullName evidence="5">Cilia- and flagella-associated protein 418</fullName>
    </recommendedName>
</protein>
<sequence length="213" mass="23760">MSGLDESDLQLINDILAIENDLSDPIFGNSVNSTLPRNNLTTSTSYQSNVNQNSKNNNDLIWSTSSDSSPASTPRDPLPSNENKNTNNITRKSPISENQSFPMKCSAIFVGGTDLPDGITTNSSDPHFCTSLICISCDHKVSRYLDKRWKAGTDYLFLRNNYPNTVSQNLIPAKGWCAYCCQCTFCEEEKTRKLPSFSSNWVCRGHKIEIPFL</sequence>
<dbReference type="EMBL" id="JAPFFF010000010">
    <property type="protein sequence ID" value="KAK8880792.1"/>
    <property type="molecule type" value="Genomic_DNA"/>
</dbReference>
<evidence type="ECO:0000256" key="4">
    <source>
        <dbReference type="ARBA" id="ARBA00024819"/>
    </source>
</evidence>
<reference evidence="7 8" key="1">
    <citation type="submission" date="2024-04" db="EMBL/GenBank/DDBJ databases">
        <title>Tritrichomonas musculus Genome.</title>
        <authorList>
            <person name="Alves-Ferreira E."/>
            <person name="Grigg M."/>
            <person name="Lorenzi H."/>
            <person name="Galac M."/>
        </authorList>
    </citation>
    <scope>NUCLEOTIDE SEQUENCE [LARGE SCALE GENOMIC DNA]</scope>
    <source>
        <strain evidence="7 8">EAF2021</strain>
    </source>
</reference>
<dbReference type="Proteomes" id="UP001470230">
    <property type="component" value="Unassembled WGS sequence"/>
</dbReference>
<feature type="compositionally biased region" description="Polar residues" evidence="6">
    <location>
        <begin position="31"/>
        <end position="46"/>
    </location>
</feature>
<dbReference type="InterPro" id="IPR029239">
    <property type="entry name" value="CFAP418"/>
</dbReference>
<gene>
    <name evidence="7" type="ORF">M9Y10_003482</name>
</gene>
<name>A0ABR2JPI7_9EUKA</name>
<evidence type="ECO:0000256" key="5">
    <source>
        <dbReference type="ARBA" id="ARBA00026215"/>
    </source>
</evidence>
<feature type="compositionally biased region" description="Low complexity" evidence="6">
    <location>
        <begin position="47"/>
        <end position="75"/>
    </location>
</feature>
<comment type="caution">
    <text evidence="7">The sequence shown here is derived from an EMBL/GenBank/DDBJ whole genome shotgun (WGS) entry which is preliminary data.</text>
</comment>
<feature type="compositionally biased region" description="Polar residues" evidence="6">
    <location>
        <begin position="80"/>
        <end position="97"/>
    </location>
</feature>
<dbReference type="PANTHER" id="PTHR33958:SF1">
    <property type="entry name" value="CILIA- AND FLAGELLA-ASSOCIATED PROTEIN 418"/>
    <property type="match status" value="1"/>
</dbReference>
<keyword evidence="3" id="KW-0963">Cytoplasm</keyword>
<evidence type="ECO:0000256" key="6">
    <source>
        <dbReference type="SAM" id="MobiDB-lite"/>
    </source>
</evidence>
<evidence type="ECO:0000313" key="7">
    <source>
        <dbReference type="EMBL" id="KAK8880792.1"/>
    </source>
</evidence>
<comment type="subcellular location">
    <subcellularLocation>
        <location evidence="2">Cytoplasm</location>
    </subcellularLocation>
    <subcellularLocation>
        <location evidence="1">Photoreceptor inner segment</location>
    </subcellularLocation>
</comment>
<organism evidence="7 8">
    <name type="scientific">Tritrichomonas musculus</name>
    <dbReference type="NCBI Taxonomy" id="1915356"/>
    <lineage>
        <taxon>Eukaryota</taxon>
        <taxon>Metamonada</taxon>
        <taxon>Parabasalia</taxon>
        <taxon>Tritrichomonadida</taxon>
        <taxon>Tritrichomonadidae</taxon>
        <taxon>Tritrichomonas</taxon>
    </lineage>
</organism>
<evidence type="ECO:0000256" key="3">
    <source>
        <dbReference type="ARBA" id="ARBA00022490"/>
    </source>
</evidence>
<dbReference type="PANTHER" id="PTHR33958">
    <property type="entry name" value="PROTEIN C8ORF37"/>
    <property type="match status" value="1"/>
</dbReference>
<keyword evidence="8" id="KW-1185">Reference proteome</keyword>
<dbReference type="Pfam" id="PF14996">
    <property type="entry name" value="RMP"/>
    <property type="match status" value="1"/>
</dbReference>
<accession>A0ABR2JPI7</accession>
<evidence type="ECO:0000256" key="1">
    <source>
        <dbReference type="ARBA" id="ARBA00004437"/>
    </source>
</evidence>
<evidence type="ECO:0000313" key="8">
    <source>
        <dbReference type="Proteomes" id="UP001470230"/>
    </source>
</evidence>